<dbReference type="EMBL" id="DS114230">
    <property type="protein sequence ID" value="EAX89144.1"/>
    <property type="molecule type" value="Genomic_DNA"/>
</dbReference>
<dbReference type="PANTHER" id="PTHR33651:SF2">
    <property type="entry name" value="PI3K_PI4K CATALYTIC DOMAIN-CONTAINING PROTEIN"/>
    <property type="match status" value="1"/>
</dbReference>
<gene>
    <name evidence="1" type="ORF">TVAG_075130</name>
</gene>
<keyword evidence="2" id="KW-1185">Reference proteome</keyword>
<dbReference type="VEuPathDB" id="TrichDB:TVAG_075130"/>
<accession>A2G124</accession>
<reference evidence="1" key="1">
    <citation type="submission" date="2006-10" db="EMBL/GenBank/DDBJ databases">
        <authorList>
            <person name="Amadeo P."/>
            <person name="Zhao Q."/>
            <person name="Wortman J."/>
            <person name="Fraser-Liggett C."/>
            <person name="Carlton J."/>
        </authorList>
    </citation>
    <scope>NUCLEOTIDE SEQUENCE</scope>
    <source>
        <strain evidence="1">G3</strain>
    </source>
</reference>
<dbReference type="AlphaFoldDB" id="A2G124"/>
<dbReference type="KEGG" id="tva:4746811"/>
<evidence type="ECO:0000313" key="2">
    <source>
        <dbReference type="Proteomes" id="UP000001542"/>
    </source>
</evidence>
<organism evidence="1 2">
    <name type="scientific">Trichomonas vaginalis (strain ATCC PRA-98 / G3)</name>
    <dbReference type="NCBI Taxonomy" id="412133"/>
    <lineage>
        <taxon>Eukaryota</taxon>
        <taxon>Metamonada</taxon>
        <taxon>Parabasalia</taxon>
        <taxon>Trichomonadida</taxon>
        <taxon>Trichomonadidae</taxon>
        <taxon>Trichomonas</taxon>
    </lineage>
</organism>
<reference evidence="1" key="2">
    <citation type="journal article" date="2007" name="Science">
        <title>Draft genome sequence of the sexually transmitted pathogen Trichomonas vaginalis.</title>
        <authorList>
            <person name="Carlton J.M."/>
            <person name="Hirt R.P."/>
            <person name="Silva J.C."/>
            <person name="Delcher A.L."/>
            <person name="Schatz M."/>
            <person name="Zhao Q."/>
            <person name="Wortman J.R."/>
            <person name="Bidwell S.L."/>
            <person name="Alsmark U.C.M."/>
            <person name="Besteiro S."/>
            <person name="Sicheritz-Ponten T."/>
            <person name="Noel C.J."/>
            <person name="Dacks J.B."/>
            <person name="Foster P.G."/>
            <person name="Simillion C."/>
            <person name="Van de Peer Y."/>
            <person name="Miranda-Saavedra D."/>
            <person name="Barton G.J."/>
            <person name="Westrop G.D."/>
            <person name="Mueller S."/>
            <person name="Dessi D."/>
            <person name="Fiori P.L."/>
            <person name="Ren Q."/>
            <person name="Paulsen I."/>
            <person name="Zhang H."/>
            <person name="Bastida-Corcuera F.D."/>
            <person name="Simoes-Barbosa A."/>
            <person name="Brown M.T."/>
            <person name="Hayes R.D."/>
            <person name="Mukherjee M."/>
            <person name="Okumura C.Y."/>
            <person name="Schneider R."/>
            <person name="Smith A.J."/>
            <person name="Vanacova S."/>
            <person name="Villalvazo M."/>
            <person name="Haas B.J."/>
            <person name="Pertea M."/>
            <person name="Feldblyum T.V."/>
            <person name="Utterback T.R."/>
            <person name="Shu C.L."/>
            <person name="Osoegawa K."/>
            <person name="de Jong P.J."/>
            <person name="Hrdy I."/>
            <person name="Horvathova L."/>
            <person name="Zubacova Z."/>
            <person name="Dolezal P."/>
            <person name="Malik S.B."/>
            <person name="Logsdon J.M. Jr."/>
            <person name="Henze K."/>
            <person name="Gupta A."/>
            <person name="Wang C.C."/>
            <person name="Dunne R.L."/>
            <person name="Upcroft J.A."/>
            <person name="Upcroft P."/>
            <person name="White O."/>
            <person name="Salzberg S.L."/>
            <person name="Tang P."/>
            <person name="Chiu C.-H."/>
            <person name="Lee Y.-S."/>
            <person name="Embley T.M."/>
            <person name="Coombs G.H."/>
            <person name="Mottram J.C."/>
            <person name="Tachezy J."/>
            <person name="Fraser-Liggett C.M."/>
            <person name="Johnson P.J."/>
        </authorList>
    </citation>
    <scope>NUCLEOTIDE SEQUENCE [LARGE SCALE GENOMIC DNA]</scope>
    <source>
        <strain evidence="1">G3</strain>
    </source>
</reference>
<dbReference type="Proteomes" id="UP000001542">
    <property type="component" value="Unassembled WGS sequence"/>
</dbReference>
<dbReference type="VEuPathDB" id="TrichDB:TVAGG3_0101500"/>
<proteinExistence type="predicted"/>
<sequence>MLIRKVASHFLGPTFESPSLTKGQQIFIELRSIMENPIILKFRQPVTEDAENYIGLTELDILGRILHVTDFIGGNVGFVLETSSKIDDQTDLSKLCPYIVDFRLTEYPDDYEKPICEDLLAGKYLSDKIMEAVLCNKDREEK</sequence>
<name>A2G124_TRIV3</name>
<dbReference type="PANTHER" id="PTHR33651">
    <property type="entry name" value="PROTEIN CBG06246"/>
    <property type="match status" value="1"/>
</dbReference>
<dbReference type="InParanoid" id="A2G124"/>
<evidence type="ECO:0000313" key="1">
    <source>
        <dbReference type="EMBL" id="EAX89144.1"/>
    </source>
</evidence>
<dbReference type="RefSeq" id="XP_001302074.1">
    <property type="nucleotide sequence ID" value="XM_001302073.1"/>
</dbReference>
<protein>
    <submittedName>
        <fullName evidence="1">Uncharacterized protein</fullName>
    </submittedName>
</protein>